<evidence type="ECO:0000259" key="2">
    <source>
        <dbReference type="PROSITE" id="PS50011"/>
    </source>
</evidence>
<feature type="compositionally biased region" description="Basic and acidic residues" evidence="1">
    <location>
        <begin position="214"/>
        <end position="223"/>
    </location>
</feature>
<keyword evidence="4" id="KW-1185">Reference proteome</keyword>
<dbReference type="SMART" id="SM00220">
    <property type="entry name" value="S_TKc"/>
    <property type="match status" value="1"/>
</dbReference>
<dbReference type="EMBL" id="JBAWTH010000280">
    <property type="protein sequence ID" value="KAL2272188.1"/>
    <property type="molecule type" value="Genomic_DNA"/>
</dbReference>
<name>A0ABR4DPC0_9PEZI</name>
<dbReference type="PANTHER" id="PTHR24359">
    <property type="entry name" value="SERINE/THREONINE-PROTEIN KINASE SBK1"/>
    <property type="match status" value="1"/>
</dbReference>
<dbReference type="Gene3D" id="1.10.510.10">
    <property type="entry name" value="Transferase(Phosphotransferase) domain 1"/>
    <property type="match status" value="2"/>
</dbReference>
<dbReference type="PANTHER" id="PTHR24359:SF37">
    <property type="entry name" value="PROTEIN KINASE DOMAIN-CONTAINING PROTEIN"/>
    <property type="match status" value="1"/>
</dbReference>
<gene>
    <name evidence="3" type="ORF">FJTKL_07432</name>
</gene>
<accession>A0ABR4DPC0</accession>
<proteinExistence type="predicted"/>
<dbReference type="PROSITE" id="PS50011">
    <property type="entry name" value="PROTEIN_KINASE_DOM"/>
    <property type="match status" value="1"/>
</dbReference>
<dbReference type="Pfam" id="PF00069">
    <property type="entry name" value="Pkinase"/>
    <property type="match status" value="1"/>
</dbReference>
<evidence type="ECO:0000313" key="4">
    <source>
        <dbReference type="Proteomes" id="UP001600888"/>
    </source>
</evidence>
<organism evidence="3 4">
    <name type="scientific">Diaporthe vaccinii</name>
    <dbReference type="NCBI Taxonomy" id="105482"/>
    <lineage>
        <taxon>Eukaryota</taxon>
        <taxon>Fungi</taxon>
        <taxon>Dikarya</taxon>
        <taxon>Ascomycota</taxon>
        <taxon>Pezizomycotina</taxon>
        <taxon>Sordariomycetes</taxon>
        <taxon>Sordariomycetidae</taxon>
        <taxon>Diaporthales</taxon>
        <taxon>Diaporthaceae</taxon>
        <taxon>Diaporthe</taxon>
        <taxon>Diaporthe eres species complex</taxon>
    </lineage>
</organism>
<feature type="region of interest" description="Disordered" evidence="1">
    <location>
        <begin position="197"/>
        <end position="223"/>
    </location>
</feature>
<dbReference type="InterPro" id="IPR000719">
    <property type="entry name" value="Prot_kinase_dom"/>
</dbReference>
<dbReference type="Proteomes" id="UP001600888">
    <property type="component" value="Unassembled WGS sequence"/>
</dbReference>
<comment type="caution">
    <text evidence="3">The sequence shown here is derived from an EMBL/GenBank/DDBJ whole genome shotgun (WGS) entry which is preliminary data.</text>
</comment>
<dbReference type="SUPFAM" id="SSF56112">
    <property type="entry name" value="Protein kinase-like (PK-like)"/>
    <property type="match status" value="1"/>
</dbReference>
<dbReference type="InterPro" id="IPR011009">
    <property type="entry name" value="Kinase-like_dom_sf"/>
</dbReference>
<reference evidence="3 4" key="1">
    <citation type="submission" date="2024-03" db="EMBL/GenBank/DDBJ databases">
        <title>A high-quality draft genome sequence of Diaporthe vaccinii, a causative agent of upright dieback and viscid rot disease in cranberry plants.</title>
        <authorList>
            <person name="Sarrasin M."/>
            <person name="Lang B.F."/>
            <person name="Burger G."/>
        </authorList>
    </citation>
    <scope>NUCLEOTIDE SEQUENCE [LARGE SCALE GENOMIC DNA]</scope>
    <source>
        <strain evidence="3 4">IS7</strain>
    </source>
</reference>
<evidence type="ECO:0000313" key="3">
    <source>
        <dbReference type="EMBL" id="KAL2272188.1"/>
    </source>
</evidence>
<feature type="domain" description="Protein kinase" evidence="2">
    <location>
        <begin position="63"/>
        <end position="392"/>
    </location>
</feature>
<protein>
    <recommendedName>
        <fullName evidence="2">Protein kinase domain-containing protein</fullName>
    </recommendedName>
</protein>
<evidence type="ECO:0000256" key="1">
    <source>
        <dbReference type="SAM" id="MobiDB-lite"/>
    </source>
</evidence>
<feature type="region of interest" description="Disordered" evidence="1">
    <location>
        <begin position="440"/>
        <end position="485"/>
    </location>
</feature>
<sequence>MSFVSNIVLFPVYTVEREVEVVNAALSLEAWLVKASAPQQAATQQPVLAVVEDTESPVDAEAFDKTLLKPGDGDRTVLLAVEQKFAVKCLLSRDQAEFKREVDTLTKFSGDSHKHLVSLLATYEQFGKFYLIFPWAEADLQSFWVKYPVPTLDYEGVVWMAEQCRGIASGLMKIHSYETWRRTNSMAAESISGPADRLKHLRNHPGRNTSMDTESERKSVSRDNHKQRHFRKQLYGRHGDIKPENILWFRDPGKNADRGVLKISDFGLTEFSTRHSLCYKRNSQVAHSPSYRPPECDLEGAVVGPSYDIWTLGCLYLELITWQLGGTSLLQEFRRIRDSPDPLRLHKTDTFFEVVHCEEINKLGAMVKPKVLDFVLNLHARPTCTEYFHEFLDFIMGQMLVVKSPNPREKNRMCIEEVHKRLSDLLQKCHDHKDYTYRSAPWPRRKGDSKALEEAVETNVAEHPQQILRSQRLRPYRGKTLSRDS</sequence>